<proteinExistence type="predicted"/>
<feature type="compositionally biased region" description="Low complexity" evidence="1">
    <location>
        <begin position="228"/>
        <end position="242"/>
    </location>
</feature>
<feature type="compositionally biased region" description="Basic residues" evidence="1">
    <location>
        <begin position="176"/>
        <end position="187"/>
    </location>
</feature>
<feature type="compositionally biased region" description="Low complexity" evidence="1">
    <location>
        <begin position="127"/>
        <end position="140"/>
    </location>
</feature>
<keyword evidence="3" id="KW-1185">Reference proteome</keyword>
<gene>
    <name evidence="2" type="ORF">WJX81_007647</name>
</gene>
<name>A0AAW1RNR4_9CHLO</name>
<evidence type="ECO:0000313" key="2">
    <source>
        <dbReference type="EMBL" id="KAK9835407.1"/>
    </source>
</evidence>
<dbReference type="Proteomes" id="UP001445335">
    <property type="component" value="Unassembled WGS sequence"/>
</dbReference>
<comment type="caution">
    <text evidence="2">The sequence shown here is derived from an EMBL/GenBank/DDBJ whole genome shotgun (WGS) entry which is preliminary data.</text>
</comment>
<organism evidence="2 3">
    <name type="scientific">Elliptochloris bilobata</name>
    <dbReference type="NCBI Taxonomy" id="381761"/>
    <lineage>
        <taxon>Eukaryota</taxon>
        <taxon>Viridiplantae</taxon>
        <taxon>Chlorophyta</taxon>
        <taxon>core chlorophytes</taxon>
        <taxon>Trebouxiophyceae</taxon>
        <taxon>Trebouxiophyceae incertae sedis</taxon>
        <taxon>Elliptochloris clade</taxon>
        <taxon>Elliptochloris</taxon>
    </lineage>
</organism>
<reference evidence="2 3" key="1">
    <citation type="journal article" date="2024" name="Nat. Commun.">
        <title>Phylogenomics reveals the evolutionary origins of lichenization in chlorophyte algae.</title>
        <authorList>
            <person name="Puginier C."/>
            <person name="Libourel C."/>
            <person name="Otte J."/>
            <person name="Skaloud P."/>
            <person name="Haon M."/>
            <person name="Grisel S."/>
            <person name="Petersen M."/>
            <person name="Berrin J.G."/>
            <person name="Delaux P.M."/>
            <person name="Dal Grande F."/>
            <person name="Keller J."/>
        </authorList>
    </citation>
    <scope>NUCLEOTIDE SEQUENCE [LARGE SCALE GENOMIC DNA]</scope>
    <source>
        <strain evidence="2 3">SAG 245.80</strain>
    </source>
</reference>
<sequence>MAGEFAEDACLGSLQSKAAPAVEPEKVSYAWPEGLPACGLGQLPAQITAQELLSAAQQLSAAFPDTSGYRTPEPQVRSLALEPPPLRRLPRRSLPPLGHLVPRVLHFGAAACMLGESCPLHGSRSSAAAKAPPAHPAALPDTPVSQDASPGSAWLPSSASSSPPSSCGGTSSAAASHKRRQRRRQCHRVVSASPVSAAEAAALRVQCGELEARLLVLGVPLPPAPACAADGLSDAGSDSGSDSDAHSSERLPFSGASKRARGDGAIPGQAQLA</sequence>
<feature type="compositionally biased region" description="Low complexity" evidence="1">
    <location>
        <begin position="148"/>
        <end position="175"/>
    </location>
</feature>
<accession>A0AAW1RNR4</accession>
<protein>
    <submittedName>
        <fullName evidence="2">Uncharacterized protein</fullName>
    </submittedName>
</protein>
<dbReference type="AlphaFoldDB" id="A0AAW1RNR4"/>
<dbReference type="EMBL" id="JALJOU010000028">
    <property type="protein sequence ID" value="KAK9835407.1"/>
    <property type="molecule type" value="Genomic_DNA"/>
</dbReference>
<evidence type="ECO:0000256" key="1">
    <source>
        <dbReference type="SAM" id="MobiDB-lite"/>
    </source>
</evidence>
<feature type="region of interest" description="Disordered" evidence="1">
    <location>
        <begin position="123"/>
        <end position="191"/>
    </location>
</feature>
<evidence type="ECO:0000313" key="3">
    <source>
        <dbReference type="Proteomes" id="UP001445335"/>
    </source>
</evidence>
<feature type="region of interest" description="Disordered" evidence="1">
    <location>
        <begin position="228"/>
        <end position="273"/>
    </location>
</feature>